<reference evidence="13" key="1">
    <citation type="submission" date="2021-02" db="EMBL/GenBank/DDBJ databases">
        <authorList>
            <person name="Nowell W R."/>
        </authorList>
    </citation>
    <scope>NUCLEOTIDE SEQUENCE</scope>
</reference>
<evidence type="ECO:0000256" key="4">
    <source>
        <dbReference type="ARBA" id="ARBA00022703"/>
    </source>
</evidence>
<proteinExistence type="predicted"/>
<evidence type="ECO:0000256" key="5">
    <source>
        <dbReference type="ARBA" id="ARBA00022771"/>
    </source>
</evidence>
<dbReference type="SUPFAM" id="SSF49599">
    <property type="entry name" value="TRAF domain-like"/>
    <property type="match status" value="1"/>
</dbReference>
<keyword evidence="8" id="KW-0175">Coiled coil</keyword>
<evidence type="ECO:0000313" key="13">
    <source>
        <dbReference type="EMBL" id="CAF3296344.1"/>
    </source>
</evidence>
<evidence type="ECO:0000256" key="8">
    <source>
        <dbReference type="ARBA" id="ARBA00023054"/>
    </source>
</evidence>
<keyword evidence="4" id="KW-0053">Apoptosis</keyword>
<dbReference type="SUPFAM" id="SSF57850">
    <property type="entry name" value="RING/U-box"/>
    <property type="match status" value="1"/>
</dbReference>
<keyword evidence="6" id="KW-0862">Zinc</keyword>
<feature type="domain" description="RING-type" evidence="11">
    <location>
        <begin position="75"/>
        <end position="112"/>
    </location>
</feature>
<dbReference type="InterPro" id="IPR049342">
    <property type="entry name" value="TRAF1-6_MATH_dom"/>
</dbReference>
<dbReference type="GO" id="GO:0042981">
    <property type="term" value="P:regulation of apoptotic process"/>
    <property type="evidence" value="ECO:0007669"/>
    <property type="project" value="InterPro"/>
</dbReference>
<protein>
    <submittedName>
        <fullName evidence="13">Uncharacterized protein</fullName>
    </submittedName>
</protein>
<accession>A0A817SJQ4</accession>
<dbReference type="PANTHER" id="PTHR10131">
    <property type="entry name" value="TNF RECEPTOR ASSOCIATED FACTOR"/>
    <property type="match status" value="1"/>
</dbReference>
<dbReference type="GO" id="GO:0007165">
    <property type="term" value="P:signal transduction"/>
    <property type="evidence" value="ECO:0007669"/>
    <property type="project" value="InterPro"/>
</dbReference>
<evidence type="ECO:0000256" key="3">
    <source>
        <dbReference type="ARBA" id="ARBA00022499"/>
    </source>
</evidence>
<dbReference type="GO" id="GO:0005737">
    <property type="term" value="C:cytoplasm"/>
    <property type="evidence" value="ECO:0007669"/>
    <property type="project" value="UniProtKB-SubCell"/>
</dbReference>
<dbReference type="GO" id="GO:0005164">
    <property type="term" value="F:tumor necrosis factor receptor binding"/>
    <property type="evidence" value="ECO:0007669"/>
    <property type="project" value="TreeGrafter"/>
</dbReference>
<dbReference type="PROSITE" id="PS50144">
    <property type="entry name" value="MATH"/>
    <property type="match status" value="1"/>
</dbReference>
<dbReference type="Gene3D" id="2.60.210.10">
    <property type="entry name" value="Apoptosis, Tumor Necrosis Factor Receptor Associated Protein 2, Chain A"/>
    <property type="match status" value="1"/>
</dbReference>
<feature type="domain" description="MATH" evidence="12">
    <location>
        <begin position="358"/>
        <end position="505"/>
    </location>
</feature>
<dbReference type="SMART" id="SM00061">
    <property type="entry name" value="MATH"/>
    <property type="match status" value="1"/>
</dbReference>
<evidence type="ECO:0000256" key="7">
    <source>
        <dbReference type="ARBA" id="ARBA00022843"/>
    </source>
</evidence>
<evidence type="ECO:0000259" key="12">
    <source>
        <dbReference type="PROSITE" id="PS50144"/>
    </source>
</evidence>
<dbReference type="InterPro" id="IPR002083">
    <property type="entry name" value="MATH/TRAF_dom"/>
</dbReference>
<evidence type="ECO:0000313" key="14">
    <source>
        <dbReference type="Proteomes" id="UP000663833"/>
    </source>
</evidence>
<name>A0A817SJQ4_9BILA</name>
<dbReference type="PIRSF" id="PIRSF015614">
    <property type="entry name" value="TRAF"/>
    <property type="match status" value="1"/>
</dbReference>
<dbReference type="Pfam" id="PF21355">
    <property type="entry name" value="TRAF-mep_MATH"/>
    <property type="match status" value="1"/>
</dbReference>
<evidence type="ECO:0000259" key="11">
    <source>
        <dbReference type="PROSITE" id="PS50089"/>
    </source>
</evidence>
<keyword evidence="7" id="KW-0832">Ubl conjugation</keyword>
<dbReference type="InterPro" id="IPR008974">
    <property type="entry name" value="TRAF-like"/>
</dbReference>
<evidence type="ECO:0000256" key="1">
    <source>
        <dbReference type="ARBA" id="ARBA00004496"/>
    </source>
</evidence>
<dbReference type="CDD" id="cd00270">
    <property type="entry name" value="MATH_TRAF_C"/>
    <property type="match status" value="1"/>
</dbReference>
<dbReference type="PANTHER" id="PTHR10131:SF138">
    <property type="entry name" value="RE66324P"/>
    <property type="match status" value="1"/>
</dbReference>
<dbReference type="AlphaFoldDB" id="A0A817SJQ4"/>
<dbReference type="Gene3D" id="3.30.40.10">
    <property type="entry name" value="Zinc/RING finger domain, C3HC4 (zinc finger)"/>
    <property type="match status" value="1"/>
</dbReference>
<dbReference type="GO" id="GO:0043122">
    <property type="term" value="P:regulation of canonical NF-kappaB signal transduction"/>
    <property type="evidence" value="ECO:0007669"/>
    <property type="project" value="TreeGrafter"/>
</dbReference>
<dbReference type="GO" id="GO:0009898">
    <property type="term" value="C:cytoplasmic side of plasma membrane"/>
    <property type="evidence" value="ECO:0007669"/>
    <property type="project" value="TreeGrafter"/>
</dbReference>
<gene>
    <name evidence="13" type="ORF">LUA448_LOCUS7656</name>
</gene>
<dbReference type="InterPro" id="IPR012227">
    <property type="entry name" value="TNF_rcpt-assoc_TRAF_met"/>
</dbReference>
<feature type="compositionally biased region" description="Low complexity" evidence="10">
    <location>
        <begin position="545"/>
        <end position="557"/>
    </location>
</feature>
<keyword evidence="5 9" id="KW-0863">Zinc-finger</keyword>
<dbReference type="InterPro" id="IPR013083">
    <property type="entry name" value="Znf_RING/FYVE/PHD"/>
</dbReference>
<dbReference type="InterPro" id="IPR001841">
    <property type="entry name" value="Znf_RING"/>
</dbReference>
<evidence type="ECO:0000256" key="9">
    <source>
        <dbReference type="PROSITE-ProRule" id="PRU00175"/>
    </source>
</evidence>
<evidence type="ECO:0000256" key="2">
    <source>
        <dbReference type="ARBA" id="ARBA00022490"/>
    </source>
</evidence>
<feature type="region of interest" description="Disordered" evidence="10">
    <location>
        <begin position="538"/>
        <end position="557"/>
    </location>
</feature>
<keyword evidence="2" id="KW-0963">Cytoplasm</keyword>
<organism evidence="13 14">
    <name type="scientific">Rotaria socialis</name>
    <dbReference type="NCBI Taxonomy" id="392032"/>
    <lineage>
        <taxon>Eukaryota</taxon>
        <taxon>Metazoa</taxon>
        <taxon>Spiralia</taxon>
        <taxon>Gnathifera</taxon>
        <taxon>Rotifera</taxon>
        <taxon>Eurotatoria</taxon>
        <taxon>Bdelloidea</taxon>
        <taxon>Philodinida</taxon>
        <taxon>Philodinidae</taxon>
        <taxon>Rotaria</taxon>
    </lineage>
</organism>
<evidence type="ECO:0000256" key="10">
    <source>
        <dbReference type="SAM" id="MobiDB-lite"/>
    </source>
</evidence>
<dbReference type="FunFam" id="2.60.210.10:FF:000001">
    <property type="entry name" value="TNF receptor-associated factor"/>
    <property type="match status" value="1"/>
</dbReference>
<keyword evidence="3" id="KW-1017">Isopeptide bond</keyword>
<dbReference type="GO" id="GO:0008270">
    <property type="term" value="F:zinc ion binding"/>
    <property type="evidence" value="ECO:0007669"/>
    <property type="project" value="UniProtKB-KW"/>
</dbReference>
<comment type="caution">
    <text evidence="13">The sequence shown here is derived from an EMBL/GenBank/DDBJ whole genome shotgun (WGS) entry which is preliminary data.</text>
</comment>
<dbReference type="PROSITE" id="PS50089">
    <property type="entry name" value="ZF_RING_2"/>
    <property type="match status" value="1"/>
</dbReference>
<keyword evidence="5 9" id="KW-0479">Metal-binding</keyword>
<dbReference type="EMBL" id="CAJNYD010000776">
    <property type="protein sequence ID" value="CAF3296344.1"/>
    <property type="molecule type" value="Genomic_DNA"/>
</dbReference>
<evidence type="ECO:0000256" key="6">
    <source>
        <dbReference type="ARBA" id="ARBA00022833"/>
    </source>
</evidence>
<dbReference type="Proteomes" id="UP000663833">
    <property type="component" value="Unassembled WGS sequence"/>
</dbReference>
<dbReference type="GO" id="GO:0006915">
    <property type="term" value="P:apoptotic process"/>
    <property type="evidence" value="ECO:0007669"/>
    <property type="project" value="UniProtKB-KW"/>
</dbReference>
<sequence>MASKLRHFVEKTKYHIALCSVLKQRCLCNNDVIFLIGSTALISYNPSISTPTQLFTRRMGFNAKNKHAIDSVYICQICDLILRDPVQLNCGDRLCKSCVEAKEGEKIQCPACGEQSDKKDVLLDRGYKNDMQTLPIECTHCNWHGSLKQYQAYAKRYLHKGDHIVQPHLNVKCEYCGKTCDSISNLDVHKVNECTKVTEMCSLKNYGCSIPIIKGQKYEHYMTEQHQIAINYYICRNVSKSRVDQFDRVYGMDTDTPSNTTASSSDDRNVHLQELSETTDILAGGGSALNEDCQRLTNESVSIKTALDTLSRDFAALKLSIEEQNKYLDNLKPCSDLLDHQVSMLKKTLEDLRFVSFDGTFLWKITNFSSKMADAQAERQTSIYSPPFYSSPTGYKMRVRLYPNGDGSARHTHVSLFFVLMRGEYDPILKFPFSYKVTFCLYDQTPAQQHIIDSFRPDIKSNSFQRPRSEMNIASGIPKFCPLSVIQPEANCYVRDDSIFIKIMVDFGDTPKAMLPFALGLNPAFSTNVQQILIHQEKEKRAQQTSTSSTTETILPH</sequence>
<comment type="subcellular location">
    <subcellularLocation>
        <location evidence="1">Cytoplasm</location>
    </subcellularLocation>
</comment>